<gene>
    <name evidence="2" type="ORF">QO001_003893</name>
</gene>
<dbReference type="Proteomes" id="UP001223420">
    <property type="component" value="Unassembled WGS sequence"/>
</dbReference>
<sequence length="335" mass="37509">MLSDYVPRLLTMPPEQLERFVASWLSIRSGEYVDWDICAASGDGGRDVVGFETDQGYEGSWHNYQCKQLRRSLSVPEAVLELGKIFMHVARGDFTLPTRYVLVAPGGINRALADLIRQPERFRRTVADSWDATCRARLVQRKAVPLSPEIRAVVDAFDFAGISALDGPKLVTQPDIHPVLVHFFGADPGPPPEPTEIPIEIAAEESSYLGQLAAAYGGRAGLPAATTGDILAHPRWGVQMRDQRVRYFHAMAFGRHYRRRVFKEVLVAFDEEIYHGIVDTHRDDRHPDVLEQVNAVMRLAPTLILTGPLKDHASPQVKQGTCHRFANEDRLPWGI</sequence>
<reference evidence="2" key="1">
    <citation type="submission" date="2023-07" db="EMBL/GenBank/DDBJ databases">
        <title>Genomic Encyclopedia of Type Strains, Phase IV (KMG-IV): sequencing the most valuable type-strain genomes for metagenomic binning, comparative biology and taxonomic classification.</title>
        <authorList>
            <person name="Goeker M."/>
        </authorList>
    </citation>
    <scope>NUCLEOTIDE SEQUENCE</scope>
    <source>
        <strain evidence="2">DSM 19569</strain>
    </source>
</reference>
<accession>A0AAJ1TQ04</accession>
<organism evidence="2 3">
    <name type="scientific">Methylobacterium brachiatum</name>
    <dbReference type="NCBI Taxonomy" id="269660"/>
    <lineage>
        <taxon>Bacteria</taxon>
        <taxon>Pseudomonadati</taxon>
        <taxon>Pseudomonadota</taxon>
        <taxon>Alphaproteobacteria</taxon>
        <taxon>Hyphomicrobiales</taxon>
        <taxon>Methylobacteriaceae</taxon>
        <taxon>Methylobacterium</taxon>
    </lineage>
</organism>
<evidence type="ECO:0000259" key="1">
    <source>
        <dbReference type="Pfam" id="PF20282"/>
    </source>
</evidence>
<dbReference type="InterPro" id="IPR046914">
    <property type="entry name" value="ABC-3C_CTD6"/>
</dbReference>
<dbReference type="Pfam" id="PF20282">
    <property type="entry name" value="CTD6"/>
    <property type="match status" value="1"/>
</dbReference>
<feature type="domain" description="ABC-three component systems C-terminal" evidence="1">
    <location>
        <begin position="205"/>
        <end position="333"/>
    </location>
</feature>
<protein>
    <recommendedName>
        <fullName evidence="1">ABC-three component systems C-terminal domain-containing protein</fullName>
    </recommendedName>
</protein>
<proteinExistence type="predicted"/>
<evidence type="ECO:0000313" key="3">
    <source>
        <dbReference type="Proteomes" id="UP001223420"/>
    </source>
</evidence>
<dbReference type="AlphaFoldDB" id="A0AAJ1TQ04"/>
<dbReference type="EMBL" id="JAUSWL010000006">
    <property type="protein sequence ID" value="MDQ0544957.1"/>
    <property type="molecule type" value="Genomic_DNA"/>
</dbReference>
<comment type="caution">
    <text evidence="2">The sequence shown here is derived from an EMBL/GenBank/DDBJ whole genome shotgun (WGS) entry which is preliminary data.</text>
</comment>
<name>A0AAJ1TQ04_9HYPH</name>
<evidence type="ECO:0000313" key="2">
    <source>
        <dbReference type="EMBL" id="MDQ0544957.1"/>
    </source>
</evidence>
<dbReference type="RefSeq" id="WP_230368227.1">
    <property type="nucleotide sequence ID" value="NZ_JAJALK010000024.1"/>
</dbReference>